<comment type="caution">
    <text evidence="1">The sequence shown here is derived from an EMBL/GenBank/DDBJ whole genome shotgun (WGS) entry which is preliminary data.</text>
</comment>
<organism evidence="1 2">
    <name type="scientific">Variovorax rhizosphaerae</name>
    <dbReference type="NCBI Taxonomy" id="1836200"/>
    <lineage>
        <taxon>Bacteria</taxon>
        <taxon>Pseudomonadati</taxon>
        <taxon>Pseudomonadota</taxon>
        <taxon>Betaproteobacteria</taxon>
        <taxon>Burkholderiales</taxon>
        <taxon>Comamonadaceae</taxon>
        <taxon>Variovorax</taxon>
    </lineage>
</organism>
<name>A0ABU8WE41_9BURK</name>
<dbReference type="RefSeq" id="WP_340340889.1">
    <property type="nucleotide sequence ID" value="NZ_JBBKZT010000001.1"/>
</dbReference>
<gene>
    <name evidence="1" type="ORF">WKW82_03785</name>
</gene>
<dbReference type="Proteomes" id="UP001385892">
    <property type="component" value="Unassembled WGS sequence"/>
</dbReference>
<sequence>MVNVTMPTGMRDEEWVRFFGAVKFRAARELTLSPDEDELIKIIHCLQDVHIVENPNDVTVIFVRKGARVVDIETIGSNYDKRPIQSLRANHVCTGGSKCLGNVEYCCGGGGTVVGACYGVWKCSRGSSVEVT</sequence>
<evidence type="ECO:0000313" key="1">
    <source>
        <dbReference type="EMBL" id="MEJ8845751.1"/>
    </source>
</evidence>
<proteinExistence type="predicted"/>
<keyword evidence="2" id="KW-1185">Reference proteome</keyword>
<evidence type="ECO:0000313" key="2">
    <source>
        <dbReference type="Proteomes" id="UP001385892"/>
    </source>
</evidence>
<accession>A0ABU8WE41</accession>
<reference evidence="1 2" key="1">
    <citation type="submission" date="2024-03" db="EMBL/GenBank/DDBJ databases">
        <title>Novel species of the genus Variovorax.</title>
        <authorList>
            <person name="Liu Q."/>
            <person name="Xin Y.-H."/>
        </authorList>
    </citation>
    <scope>NUCLEOTIDE SEQUENCE [LARGE SCALE GENOMIC DNA]</scope>
    <source>
        <strain evidence="1 2">KACC 18900</strain>
    </source>
</reference>
<protein>
    <submittedName>
        <fullName evidence="1">Uncharacterized protein</fullName>
    </submittedName>
</protein>
<dbReference type="EMBL" id="JBBKZT010000001">
    <property type="protein sequence ID" value="MEJ8845751.1"/>
    <property type="molecule type" value="Genomic_DNA"/>
</dbReference>